<dbReference type="Proteomes" id="UP000658980">
    <property type="component" value="Unassembled WGS sequence"/>
</dbReference>
<evidence type="ECO:0000313" key="2">
    <source>
        <dbReference type="EMBL" id="MBD8013860.1"/>
    </source>
</evidence>
<keyword evidence="3" id="KW-1185">Reference proteome</keyword>
<dbReference type="PANTHER" id="PTHR30050">
    <property type="entry name" value="CHROMOSOMAL REPLICATION INITIATOR PROTEIN DNAA"/>
    <property type="match status" value="1"/>
</dbReference>
<dbReference type="GO" id="GO:0005524">
    <property type="term" value="F:ATP binding"/>
    <property type="evidence" value="ECO:0007669"/>
    <property type="project" value="UniProtKB-KW"/>
</dbReference>
<gene>
    <name evidence="2" type="ORF">H9630_03435</name>
</gene>
<feature type="domain" description="Chromosomal replication initiator protein DnaA ATPAse" evidence="1">
    <location>
        <begin position="125"/>
        <end position="275"/>
    </location>
</feature>
<dbReference type="InterPro" id="IPR013317">
    <property type="entry name" value="DnaA_dom"/>
</dbReference>
<reference evidence="2 3" key="1">
    <citation type="submission" date="2020-08" db="EMBL/GenBank/DDBJ databases">
        <title>A Genomic Blueprint of the Chicken Gut Microbiome.</title>
        <authorList>
            <person name="Gilroy R."/>
            <person name="Ravi A."/>
            <person name="Getino M."/>
            <person name="Pursley I."/>
            <person name="Horton D.L."/>
            <person name="Alikhan N.-F."/>
            <person name="Baker D."/>
            <person name="Gharbi K."/>
            <person name="Hall N."/>
            <person name="Watson M."/>
            <person name="Adriaenssens E.M."/>
            <person name="Foster-Nyarko E."/>
            <person name="Jarju S."/>
            <person name="Secka A."/>
            <person name="Antonio M."/>
            <person name="Oren A."/>
            <person name="Chaudhuri R."/>
            <person name="La Ragione R.M."/>
            <person name="Hildebrand F."/>
            <person name="Pallen M.J."/>
        </authorList>
    </citation>
    <scope>NUCLEOTIDE SEQUENCE [LARGE SCALE GENOMIC DNA]</scope>
    <source>
        <strain evidence="2 3">Sa1BUA13</strain>
    </source>
</reference>
<evidence type="ECO:0000259" key="1">
    <source>
        <dbReference type="Pfam" id="PF00308"/>
    </source>
</evidence>
<proteinExistence type="predicted"/>
<dbReference type="InterPro" id="IPR027417">
    <property type="entry name" value="P-loop_NTPase"/>
</dbReference>
<comment type="caution">
    <text evidence="2">The sequence shown here is derived from an EMBL/GenBank/DDBJ whole genome shotgun (WGS) entry which is preliminary data.</text>
</comment>
<keyword evidence="2" id="KW-0067">ATP-binding</keyword>
<dbReference type="PANTHER" id="PTHR30050:SF4">
    <property type="entry name" value="ATP-BINDING PROTEIN RV3427C IN INSERTION SEQUENCE-RELATED"/>
    <property type="match status" value="1"/>
</dbReference>
<dbReference type="RefSeq" id="WP_191714071.1">
    <property type="nucleotide sequence ID" value="NZ_JACSPU010000001.1"/>
</dbReference>
<dbReference type="Pfam" id="PF00308">
    <property type="entry name" value="Bac_DnaA"/>
    <property type="match status" value="1"/>
</dbReference>
<keyword evidence="2" id="KW-0547">Nucleotide-binding</keyword>
<name>A0ABR8WA04_9BACL</name>
<evidence type="ECO:0000313" key="3">
    <source>
        <dbReference type="Proteomes" id="UP000658980"/>
    </source>
</evidence>
<organism evidence="2 3">
    <name type="scientific">Planococcus wigleyi</name>
    <dbReference type="NCBI Taxonomy" id="2762216"/>
    <lineage>
        <taxon>Bacteria</taxon>
        <taxon>Bacillati</taxon>
        <taxon>Bacillota</taxon>
        <taxon>Bacilli</taxon>
        <taxon>Bacillales</taxon>
        <taxon>Caryophanaceae</taxon>
        <taxon>Planococcus</taxon>
    </lineage>
</organism>
<dbReference type="CDD" id="cd00009">
    <property type="entry name" value="AAA"/>
    <property type="match status" value="1"/>
</dbReference>
<accession>A0ABR8WA04</accession>
<dbReference type="Gene3D" id="3.40.50.300">
    <property type="entry name" value="P-loop containing nucleotide triphosphate hydrolases"/>
    <property type="match status" value="1"/>
</dbReference>
<sequence length="306" mass="34997">MEPISQVIKDLMNNNPEFAKRMSAVNESLASDPIEVLTKPSKQCPVMKCDGAGWIWMKDWSKRHLRNVSDEWKEPCECYEQMMKQRVIDKKLDLSGIPPIFQDATVASFNPNKYLEADSRETAIVAKKAAENLVKNYQAMKNIGKGLYLYSSIKGSGKTRLASSIANALVKVHGVDLIFIKANDLLSQVKKTYGKESLQTEDQVIRMFREVEVLVIDDVSVEKTKETSMTFAEKILYDVTDYRLEHRKVTIFTSNRTIEDLAKVYTEGRVKSRINKMSLEVYMPEESIRDQEAESENAELERMIFG</sequence>
<dbReference type="SUPFAM" id="SSF52540">
    <property type="entry name" value="P-loop containing nucleoside triphosphate hydrolases"/>
    <property type="match status" value="1"/>
</dbReference>
<protein>
    <submittedName>
        <fullName evidence="2">ATP-binding protein</fullName>
    </submittedName>
</protein>
<dbReference type="EMBL" id="JACSPU010000001">
    <property type="protein sequence ID" value="MBD8013860.1"/>
    <property type="molecule type" value="Genomic_DNA"/>
</dbReference>